<dbReference type="EMBL" id="CAXAMN010011113">
    <property type="protein sequence ID" value="CAK9034138.1"/>
    <property type="molecule type" value="Genomic_DNA"/>
</dbReference>
<keyword evidence="3" id="KW-1185">Reference proteome</keyword>
<proteinExistence type="predicted"/>
<evidence type="ECO:0000313" key="2">
    <source>
        <dbReference type="EMBL" id="CAK9034138.1"/>
    </source>
</evidence>
<feature type="region of interest" description="Disordered" evidence="1">
    <location>
        <begin position="55"/>
        <end position="84"/>
    </location>
</feature>
<sequence length="890" mass="100430">MSVAELRFNPDKNSAGGAHLETKSGSYIYYGDAASFHDWEFRTRLRIRLWNEGNKRKNNSRRSAPATTPKKGDMPNGGTEEDAELPGRILGIFSGLVESECSSSPDTLTQTRLHELLQEAAFRDQILLEQDPIGDEIAWGLRDPEHIGLSMISLTGGLIDAARSVIESSAVATWLETLHVATNEYEAAFTGQRFSRQKDAQVAIDLAQTQVLIASKGSRYEQPLYRGEVGRRKHFSIMEKCVVTYRMRVILWKNTPVVAAALSSLDVVADAAGPRHPETDEACTSRHPEDERDQKLKELTAIALEARLRKEVTAAKKEESSEEEEPFTEGEPRVEEPREDRAAPCQDIRPGRSTKYEHSDWENWSDRESKRVDKSWIEPSWTKQRARPRTPESTSKSTPPVPPVRKTAMSHDPLEDILQEPIVKEIKECMDQAGSSQSGLWSNKHYSQVAVRVYDSNPTELTSAHLDELVALARRHKNRDRTLWIADDESPSLCDGEDHQGVRVNIRIKGGCHTTYVPFNSRTMSGWLKTTFVRERNSDTEPPGPWYLAEHMFKIDRRKNLDNSWSDMITFAYPGSNAGGEKVLRSDAKESDNDFDILEAGHDCCNFEAMIKTSGRLALRPLEKFLMEKKKEKTSVKTEVVYQFFGRLHSVSHAQLSLIGWPGSNGLWEEVGLGAEGESITYEPNLQQRRNMILDTRPFLVCAMDTPKCHCFKEVNSSGSFAEIRCESTKAREDCCLGDVETTGWTENHGGSDFLVAINETGSYQYLTNVTSWHFSNGPRLTNASYDGLTSDGAVQVQRQVSTWATQDFARHLHSFRYKVLRNVSYPRFALYVLGADWYNFVADPSFIYGDMNGLHGMASNLSEQLERYEYSTTFRHMSCPSGLVQGTFL</sequence>
<organism evidence="2 3">
    <name type="scientific">Durusdinium trenchii</name>
    <dbReference type="NCBI Taxonomy" id="1381693"/>
    <lineage>
        <taxon>Eukaryota</taxon>
        <taxon>Sar</taxon>
        <taxon>Alveolata</taxon>
        <taxon>Dinophyceae</taxon>
        <taxon>Suessiales</taxon>
        <taxon>Symbiodiniaceae</taxon>
        <taxon>Durusdinium</taxon>
    </lineage>
</organism>
<name>A0ABP0L4P9_9DINO</name>
<feature type="compositionally biased region" description="Basic and acidic residues" evidence="1">
    <location>
        <begin position="273"/>
        <end position="294"/>
    </location>
</feature>
<reference evidence="2 3" key="1">
    <citation type="submission" date="2024-02" db="EMBL/GenBank/DDBJ databases">
        <authorList>
            <person name="Chen Y."/>
            <person name="Shah S."/>
            <person name="Dougan E. K."/>
            <person name="Thang M."/>
            <person name="Chan C."/>
        </authorList>
    </citation>
    <scope>NUCLEOTIDE SEQUENCE [LARGE SCALE GENOMIC DNA]</scope>
</reference>
<evidence type="ECO:0000313" key="3">
    <source>
        <dbReference type="Proteomes" id="UP001642484"/>
    </source>
</evidence>
<feature type="compositionally biased region" description="Basic and acidic residues" evidence="1">
    <location>
        <begin position="354"/>
        <end position="376"/>
    </location>
</feature>
<comment type="caution">
    <text evidence="2">The sequence shown here is derived from an EMBL/GenBank/DDBJ whole genome shotgun (WGS) entry which is preliminary data.</text>
</comment>
<feature type="region of interest" description="Disordered" evidence="1">
    <location>
        <begin position="313"/>
        <end position="408"/>
    </location>
</feature>
<gene>
    <name evidence="2" type="ORF">CCMP2556_LOCUS19349</name>
</gene>
<feature type="region of interest" description="Disordered" evidence="1">
    <location>
        <begin position="272"/>
        <end position="294"/>
    </location>
</feature>
<dbReference type="Proteomes" id="UP001642484">
    <property type="component" value="Unassembled WGS sequence"/>
</dbReference>
<protein>
    <submittedName>
        <fullName evidence="2">Uncharacterized protein</fullName>
    </submittedName>
</protein>
<evidence type="ECO:0000256" key="1">
    <source>
        <dbReference type="SAM" id="MobiDB-lite"/>
    </source>
</evidence>
<feature type="compositionally biased region" description="Basic and acidic residues" evidence="1">
    <location>
        <begin position="330"/>
        <end position="342"/>
    </location>
</feature>
<accession>A0ABP0L4P9</accession>